<dbReference type="RefSeq" id="WP_062291489.1">
    <property type="nucleotide sequence ID" value="NZ_CP013200.1"/>
</dbReference>
<feature type="transmembrane region" description="Helical" evidence="7">
    <location>
        <begin position="132"/>
        <end position="153"/>
    </location>
</feature>
<feature type="region of interest" description="Disordered" evidence="6">
    <location>
        <begin position="219"/>
        <end position="260"/>
    </location>
</feature>
<reference evidence="10" key="1">
    <citation type="submission" date="2015-11" db="EMBL/GenBank/DDBJ databases">
        <authorList>
            <person name="Kumar R."/>
            <person name="Singh D."/>
            <person name="Swarnkar M.K."/>
            <person name="Singh A.K."/>
            <person name="Kumar S."/>
        </authorList>
    </citation>
    <scope>NUCLEOTIDE SEQUENCE [LARGE SCALE GENOMIC DNA]</scope>
    <source>
        <strain evidence="10">ERGS4:06</strain>
    </source>
</reference>
<name>A0A0S2M253_9MICC</name>
<accession>A0A0S2M253</accession>
<evidence type="ECO:0000256" key="5">
    <source>
        <dbReference type="ARBA" id="ARBA00023136"/>
    </source>
</evidence>
<dbReference type="InterPro" id="IPR004680">
    <property type="entry name" value="Cit_transptr-like_dom"/>
</dbReference>
<dbReference type="OrthoDB" id="5329450at2"/>
<proteinExistence type="predicted"/>
<evidence type="ECO:0000256" key="3">
    <source>
        <dbReference type="ARBA" id="ARBA00022692"/>
    </source>
</evidence>
<evidence type="ECO:0000313" key="9">
    <source>
        <dbReference type="EMBL" id="ALO67843.1"/>
    </source>
</evidence>
<evidence type="ECO:0000256" key="1">
    <source>
        <dbReference type="ARBA" id="ARBA00004141"/>
    </source>
</evidence>
<dbReference type="Pfam" id="PF03600">
    <property type="entry name" value="CitMHS"/>
    <property type="match status" value="1"/>
</dbReference>
<protein>
    <submittedName>
        <fullName evidence="9">Citrate:proton symporter</fullName>
    </submittedName>
</protein>
<gene>
    <name evidence="9" type="ORF">AS189_16840</name>
</gene>
<evidence type="ECO:0000313" key="10">
    <source>
        <dbReference type="Proteomes" id="UP000059574"/>
    </source>
</evidence>
<dbReference type="GO" id="GO:0016020">
    <property type="term" value="C:membrane"/>
    <property type="evidence" value="ECO:0007669"/>
    <property type="project" value="UniProtKB-SubCell"/>
</dbReference>
<feature type="compositionally biased region" description="Low complexity" evidence="6">
    <location>
        <begin position="239"/>
        <end position="248"/>
    </location>
</feature>
<evidence type="ECO:0000256" key="6">
    <source>
        <dbReference type="SAM" id="MobiDB-lite"/>
    </source>
</evidence>
<dbReference type="Proteomes" id="UP000059574">
    <property type="component" value="Chromosome"/>
</dbReference>
<organism evidence="9 10">
    <name type="scientific">Arthrobacter alpinus</name>
    <dbReference type="NCBI Taxonomy" id="656366"/>
    <lineage>
        <taxon>Bacteria</taxon>
        <taxon>Bacillati</taxon>
        <taxon>Actinomycetota</taxon>
        <taxon>Actinomycetes</taxon>
        <taxon>Micrococcales</taxon>
        <taxon>Micrococcaceae</taxon>
        <taxon>Arthrobacter</taxon>
    </lineage>
</organism>
<dbReference type="EMBL" id="CP013200">
    <property type="protein sequence ID" value="ALO67843.1"/>
    <property type="molecule type" value="Genomic_DNA"/>
</dbReference>
<keyword evidence="3 7" id="KW-0812">Transmembrane</keyword>
<feature type="transmembrane region" description="Helical" evidence="7">
    <location>
        <begin position="99"/>
        <end position="120"/>
    </location>
</feature>
<feature type="transmembrane region" description="Helical" evidence="7">
    <location>
        <begin position="173"/>
        <end position="193"/>
    </location>
</feature>
<keyword evidence="2" id="KW-0813">Transport</keyword>
<feature type="transmembrane region" description="Helical" evidence="7">
    <location>
        <begin position="494"/>
        <end position="517"/>
    </location>
</feature>
<feature type="transmembrane region" description="Helical" evidence="7">
    <location>
        <begin position="29"/>
        <end position="49"/>
    </location>
</feature>
<feature type="transmembrane region" description="Helical" evidence="7">
    <location>
        <begin position="365"/>
        <end position="386"/>
    </location>
</feature>
<sequence length="518" mass="53712">MLVILGFAMIAVFMTLIMTKKLTPVVALIVVPTIFGLFAGAGLGIGDMVMDSMKSLTSTAALLMFAIVFFGMMIDVGLFDPLVKLILRTLGNDPAKVVLGTAVLAAVVSLDGDGSTTFILTTAAMLPIYLRLGMSPVILTCVAGLANGTMNILPWGGPTARAAAALKVSPSEVFVPMIPSLIAGMIVIFFFAWHLGVRERRRLALAGSLWVGKADSLDTPDAAGTSGKRGTSGTGTSGTTGTSTHDGGTPSGGSGTPALAGSADSSAVLIAVKPRSAAQTRFDEQVLAVANQDADSVNTSLADSQLDPNRDTLRPKLFWFNLVLTVTLMVVLVMDILPLPYVFMVGSAIALVVNFPKMKDQAKALVAHAGSIVAVVSMVMAAAVLTGVLSGTGMVDAMAAWLVSVIPTSMGPYMAVITGLLSIPMTFFMSNDAFYFGVLPVLSETAAHFGIDPAAMARASIAGQPVHMQSPLVPAILLLVSLSRVELGDHHKKVLWRALVVSLVMLGVAIGIGVIPFG</sequence>
<dbReference type="GO" id="GO:0055085">
    <property type="term" value="P:transmembrane transport"/>
    <property type="evidence" value="ECO:0007669"/>
    <property type="project" value="InterPro"/>
</dbReference>
<feature type="domain" description="Citrate transporter-like" evidence="8">
    <location>
        <begin position="14"/>
        <end position="463"/>
    </location>
</feature>
<keyword evidence="5 7" id="KW-0472">Membrane</keyword>
<feature type="transmembrane region" description="Helical" evidence="7">
    <location>
        <begin position="61"/>
        <end position="79"/>
    </location>
</feature>
<feature type="transmembrane region" description="Helical" evidence="7">
    <location>
        <begin position="317"/>
        <end position="334"/>
    </location>
</feature>
<evidence type="ECO:0000256" key="4">
    <source>
        <dbReference type="ARBA" id="ARBA00022989"/>
    </source>
</evidence>
<feature type="transmembrane region" description="Helical" evidence="7">
    <location>
        <begin position="340"/>
        <end position="358"/>
    </location>
</feature>
<feature type="transmembrane region" description="Helical" evidence="7">
    <location>
        <begin position="433"/>
        <end position="451"/>
    </location>
</feature>
<feature type="transmembrane region" description="Helical" evidence="7">
    <location>
        <begin position="471"/>
        <end position="487"/>
    </location>
</feature>
<evidence type="ECO:0000256" key="2">
    <source>
        <dbReference type="ARBA" id="ARBA00022448"/>
    </source>
</evidence>
<evidence type="ECO:0000259" key="8">
    <source>
        <dbReference type="Pfam" id="PF03600"/>
    </source>
</evidence>
<evidence type="ECO:0000256" key="7">
    <source>
        <dbReference type="SAM" id="Phobius"/>
    </source>
</evidence>
<comment type="subcellular location">
    <subcellularLocation>
        <location evidence="1">Membrane</location>
        <topology evidence="1">Multi-pass membrane protein</topology>
    </subcellularLocation>
</comment>
<reference evidence="9 10" key="2">
    <citation type="journal article" date="2016" name="J. Biotechnol.">
        <title>Complete genome sequence of Arthrobacter alpinus ERGS4:06, a yellow pigmented bacterium tolerant to cold and radiations isolated from Sikkim Himalaya.</title>
        <authorList>
            <person name="Kumar R."/>
            <person name="Singh D."/>
            <person name="Swarnkar M.K."/>
            <person name="Singh A.K."/>
            <person name="Kumar S."/>
        </authorList>
    </citation>
    <scope>NUCLEOTIDE SEQUENCE [LARGE SCALE GENOMIC DNA]</scope>
    <source>
        <strain evidence="9 10">ERGS4:06</strain>
    </source>
</reference>
<keyword evidence="4 7" id="KW-1133">Transmembrane helix</keyword>
<feature type="transmembrane region" description="Helical" evidence="7">
    <location>
        <begin position="398"/>
        <end position="421"/>
    </location>
</feature>
<dbReference type="AlphaFoldDB" id="A0A0S2M253"/>